<evidence type="ECO:0000313" key="2">
    <source>
        <dbReference type="Proteomes" id="UP001209168"/>
    </source>
</evidence>
<comment type="caution">
    <text evidence="1">The sequence shown here is derived from an EMBL/GenBank/DDBJ whole genome shotgun (WGS) entry which is preliminary data.</text>
</comment>
<gene>
    <name evidence="1" type="ORF">ONT23_06070</name>
</gene>
<evidence type="ECO:0000313" key="1">
    <source>
        <dbReference type="EMBL" id="MCW4155117.1"/>
    </source>
</evidence>
<organism evidence="1 2">
    <name type="scientific">Segatella copri</name>
    <dbReference type="NCBI Taxonomy" id="165179"/>
    <lineage>
        <taxon>Bacteria</taxon>
        <taxon>Pseudomonadati</taxon>
        <taxon>Bacteroidota</taxon>
        <taxon>Bacteroidia</taxon>
        <taxon>Bacteroidales</taxon>
        <taxon>Prevotellaceae</taxon>
        <taxon>Segatella</taxon>
    </lineage>
</organism>
<reference evidence="1" key="1">
    <citation type="submission" date="2022-11" db="EMBL/GenBank/DDBJ databases">
        <title>Genomic repertoires linked with pathogenic potency of arthritogenic Prevotella copri isolated from the gut of rheumatoid arthritis patients.</title>
        <authorList>
            <person name="Nii T."/>
            <person name="Maeda Y."/>
            <person name="Motooka D."/>
            <person name="Naito M."/>
            <person name="Matsumoto Y."/>
            <person name="Ogawa T."/>
            <person name="Oguro-Igashira E."/>
            <person name="Kishikawa T."/>
            <person name="Yamashita M."/>
            <person name="Koizumi S."/>
            <person name="Kurakawa T."/>
            <person name="Okumura R."/>
            <person name="Kayama H."/>
            <person name="Murakami M."/>
            <person name="Sakaguchi T."/>
            <person name="Das B."/>
            <person name="Nakamura S."/>
            <person name="Okada Y."/>
            <person name="Kumanogoh A."/>
            <person name="Takeda K."/>
        </authorList>
    </citation>
    <scope>NUCLEOTIDE SEQUENCE</scope>
    <source>
        <strain evidence="1">H012_8</strain>
    </source>
</reference>
<name>A0AAW5UFT8_9BACT</name>
<accession>A0AAW5UFT8</accession>
<proteinExistence type="predicted"/>
<dbReference type="RefSeq" id="WP_264900148.1">
    <property type="nucleotide sequence ID" value="NZ_JAPDVH010000001.1"/>
</dbReference>
<dbReference type="EMBL" id="JAPDVH010000001">
    <property type="protein sequence ID" value="MCW4155117.1"/>
    <property type="molecule type" value="Genomic_DNA"/>
</dbReference>
<dbReference type="Proteomes" id="UP001209168">
    <property type="component" value="Unassembled WGS sequence"/>
</dbReference>
<sequence length="720" mass="82447">MKITNLDKGKAYQLSEDAKLEVERTNPFFNDYGETTSPLDIPASDYNRMILNYPDTFGMRDKMVATNVSIEDGEYFAQCRQIILSAQRKGNISSSFYINDGSFYSKIQNVKLKSIFKDEMIPGCTTVDECIEFCESLIRGENDNYAIFPVLLTDDSGMDTGYTYKILNKIGRSDYLPNANYWRYKDGGGYEYVLAPRKYGFILVGTGTRYLWNKFPTTEYVNEIPISLDKGYYISPFIRANYVLKRVFKYFGYDLKENFFTKTEPFNKMVLLNNVIDVMVNGHIRIEDLLPDVSVSDFLSVFRKKFLCEFVSDEGTHTADIIFLRDAVDSTPVADLTRQMTEEPALSYKAASDYKRVVLRAKHQADSDTEDSYDNIKDMVAKNSGAYFSNEEGCFYKDGFSGNYKVKTKIGECSQSYDSGEDDIDTQDVEIPEMIPETRMLQYKQEADGETITRDMGRWLYIGDYVTLNSSMKVTTEDNSETSEAAATTPVMLAFPYMGTDYMPCGTVTAYDIHVSVSDKFGTHRPADPTPRKLFDYSLVYNGEDGIFEKFYRQYDLLLRNSLQELKVKLLLSQSQKQNLPSYAKVVIRGVSFFFNKLKFTLGGKSEPTESELRTIALTTPVNEAESLEAVMPAMNCKYQWLGFEETVEVSEDDYRHSGDDQDRTFKIIYPPLPSAEYVGKKYGLQKSFVSQKTRHATMFRHSKWVYHCTTVWLECVPIS</sequence>
<protein>
    <submittedName>
        <fullName evidence="1">Uncharacterized protein</fullName>
    </submittedName>
</protein>
<dbReference type="AlphaFoldDB" id="A0AAW5UFT8"/>